<gene>
    <name evidence="6" type="ORF">GWK16_24505</name>
</gene>
<keyword evidence="2" id="KW-0648">Protein biosynthesis</keyword>
<dbReference type="GO" id="GO:0003746">
    <property type="term" value="F:translation elongation factor activity"/>
    <property type="evidence" value="ECO:0007669"/>
    <property type="project" value="UniProtKB-KW"/>
</dbReference>
<dbReference type="AlphaFoldDB" id="A0A848EKY5"/>
<dbReference type="Pfam" id="PF00679">
    <property type="entry name" value="EFG_C"/>
    <property type="match status" value="1"/>
</dbReference>
<evidence type="ECO:0000259" key="5">
    <source>
        <dbReference type="SMART" id="SM00889"/>
    </source>
</evidence>
<dbReference type="Gene3D" id="3.30.70.240">
    <property type="match status" value="1"/>
</dbReference>
<dbReference type="GO" id="GO:0032790">
    <property type="term" value="P:ribosome disassembly"/>
    <property type="evidence" value="ECO:0007669"/>
    <property type="project" value="TreeGrafter"/>
</dbReference>
<dbReference type="SUPFAM" id="SSF50447">
    <property type="entry name" value="Translation proteins"/>
    <property type="match status" value="1"/>
</dbReference>
<dbReference type="Gene3D" id="3.40.50.300">
    <property type="entry name" value="P-loop containing nucleotide triphosphate hydrolases"/>
    <property type="match status" value="1"/>
</dbReference>
<dbReference type="GO" id="GO:0005525">
    <property type="term" value="F:GTP binding"/>
    <property type="evidence" value="ECO:0007669"/>
    <property type="project" value="UniProtKB-KW"/>
</dbReference>
<keyword evidence="3" id="KW-0342">GTP-binding</keyword>
<dbReference type="InterPro" id="IPR020568">
    <property type="entry name" value="Ribosomal_Su5_D2-typ_SF"/>
</dbReference>
<dbReference type="Pfam" id="PF00009">
    <property type="entry name" value="GTP_EFTU"/>
    <property type="match status" value="1"/>
</dbReference>
<dbReference type="InterPro" id="IPR000640">
    <property type="entry name" value="EFG_V-like"/>
</dbReference>
<evidence type="ECO:0000259" key="4">
    <source>
        <dbReference type="SMART" id="SM00838"/>
    </source>
</evidence>
<name>A0A848EKY5_9PROT</name>
<organism evidence="6 7">
    <name type="scientific">Neoroseomonas marina</name>
    <dbReference type="NCBI Taxonomy" id="1232220"/>
    <lineage>
        <taxon>Bacteria</taxon>
        <taxon>Pseudomonadati</taxon>
        <taxon>Pseudomonadota</taxon>
        <taxon>Alphaproteobacteria</taxon>
        <taxon>Acetobacterales</taxon>
        <taxon>Acetobacteraceae</taxon>
        <taxon>Neoroseomonas</taxon>
    </lineage>
</organism>
<dbReference type="GO" id="GO:0097216">
    <property type="term" value="F:guanosine tetraphosphate binding"/>
    <property type="evidence" value="ECO:0007669"/>
    <property type="project" value="UniProtKB-ARBA"/>
</dbReference>
<dbReference type="Gene3D" id="3.30.230.10">
    <property type="match status" value="1"/>
</dbReference>
<keyword evidence="6" id="KW-0251">Elongation factor</keyword>
<dbReference type="NCBIfam" id="NF009379">
    <property type="entry name" value="PRK12740.1-3"/>
    <property type="match status" value="1"/>
</dbReference>
<dbReference type="InterPro" id="IPR005517">
    <property type="entry name" value="Transl_elong_EFG/EF2_IV"/>
</dbReference>
<evidence type="ECO:0000313" key="7">
    <source>
        <dbReference type="Proteomes" id="UP000548582"/>
    </source>
</evidence>
<dbReference type="InterPro" id="IPR035649">
    <property type="entry name" value="EFG_V"/>
</dbReference>
<dbReference type="InterPro" id="IPR009000">
    <property type="entry name" value="Transl_B-barrel_sf"/>
</dbReference>
<dbReference type="PANTHER" id="PTHR43261:SF7">
    <property type="entry name" value="ELONGATION FACTOR G-LIKE PROTEIN"/>
    <property type="match status" value="1"/>
</dbReference>
<dbReference type="Pfam" id="PF14492">
    <property type="entry name" value="EFG_III"/>
    <property type="match status" value="1"/>
</dbReference>
<dbReference type="Pfam" id="PF03764">
    <property type="entry name" value="EFG_IV"/>
    <property type="match status" value="1"/>
</dbReference>
<sequence>MPDSASRQAGGASPRAVALIGPQGSGKSTLFDALLATAGAAPARRPGDPRSRTTGTETRVGHCIFMDEPWALLDCPGSVEFGQETAAALAVADLAVLVCEPSPNRAAALAPAFRALEQSGLPAMIFINKADTLGDQHVRDTLAALQAHSRRPLVLRQVPIRDKGEVTGYVDLVSERAYRWRKGESSELIRMPDSVAAREAEARAALTETLADHDDTLLEKVVEDAIPTPAELYKPLHADIVAGALDPVLIGAAERRNGVLRLWKALRHDVPRPEETAARRGVATEGEPLAQVFRTVHAGHGGKLSYARIWRGSLKDGATVNGVRIGGVSRFPGGEAQKVSEAAMGEVVAFGRLESIPSGATVSPSGSAPALPFPAPPAPVYALAIATEDRKDDVRLSGALQRLVEEDPSLTVVHDAEAGQILLHGQGDIHLGHAVSRLAEAHGLRVSTTRPRIAFKETIRQAARHHARHRRQTGGHGQFADVTLEVAPRARGEGFAFEDRIVGGAIPRKFIPAVGEAAEEAARKGPLGNPVVDIAVTLHDGAFHSVDSSDMAFATATRMAMQEALAKAEPVMLEPVDQVTVLVPQDATAAAQRLLTGRRGQILGYAEKDGWPGWDEVQALVPEVELHDLIIELRSQTMGLGTYTRRFDHLAETRAR</sequence>
<dbReference type="PRINTS" id="PR00315">
    <property type="entry name" value="ELONGATNFCT"/>
</dbReference>
<dbReference type="SMART" id="SM00889">
    <property type="entry name" value="EFG_IV"/>
    <property type="match status" value="1"/>
</dbReference>
<dbReference type="SUPFAM" id="SSF54980">
    <property type="entry name" value="EF-G C-terminal domain-like"/>
    <property type="match status" value="2"/>
</dbReference>
<dbReference type="InterPro" id="IPR000795">
    <property type="entry name" value="T_Tr_GTP-bd_dom"/>
</dbReference>
<dbReference type="SMART" id="SM00838">
    <property type="entry name" value="EFG_C"/>
    <property type="match status" value="1"/>
</dbReference>
<dbReference type="CDD" id="cd03713">
    <property type="entry name" value="EFG_mtEFG_C"/>
    <property type="match status" value="1"/>
</dbReference>
<dbReference type="Gene3D" id="3.30.70.870">
    <property type="entry name" value="Elongation Factor G (Translational Gtpase), domain 3"/>
    <property type="match status" value="1"/>
</dbReference>
<comment type="caution">
    <text evidence="6">The sequence shown here is derived from an EMBL/GenBank/DDBJ whole genome shotgun (WGS) entry which is preliminary data.</text>
</comment>
<reference evidence="6 7" key="1">
    <citation type="submission" date="2020-03" db="EMBL/GenBank/DDBJ databases">
        <authorList>
            <person name="Sun Q."/>
        </authorList>
    </citation>
    <scope>NUCLEOTIDE SEQUENCE [LARGE SCALE GENOMIC DNA]</scope>
    <source>
        <strain evidence="6 7">JC162</strain>
    </source>
</reference>
<dbReference type="GO" id="GO:0003924">
    <property type="term" value="F:GTPase activity"/>
    <property type="evidence" value="ECO:0007669"/>
    <property type="project" value="InterPro"/>
</dbReference>
<evidence type="ECO:0000256" key="2">
    <source>
        <dbReference type="ARBA" id="ARBA00022917"/>
    </source>
</evidence>
<evidence type="ECO:0000256" key="1">
    <source>
        <dbReference type="ARBA" id="ARBA00022741"/>
    </source>
</evidence>
<keyword evidence="7" id="KW-1185">Reference proteome</keyword>
<dbReference type="PANTHER" id="PTHR43261">
    <property type="entry name" value="TRANSLATION ELONGATION FACTOR G-RELATED"/>
    <property type="match status" value="1"/>
</dbReference>
<evidence type="ECO:0000256" key="3">
    <source>
        <dbReference type="ARBA" id="ARBA00023134"/>
    </source>
</evidence>
<feature type="domain" description="Translation elongation factor EFG/EF2" evidence="5">
    <location>
        <begin position="452"/>
        <end position="569"/>
    </location>
</feature>
<dbReference type="SUPFAM" id="SSF52540">
    <property type="entry name" value="P-loop containing nucleoside triphosphate hydrolases"/>
    <property type="match status" value="1"/>
</dbReference>
<dbReference type="InterPro" id="IPR041095">
    <property type="entry name" value="EFG_II"/>
</dbReference>
<dbReference type="Gene3D" id="2.40.30.10">
    <property type="entry name" value="Translation factors"/>
    <property type="match status" value="1"/>
</dbReference>
<dbReference type="CDD" id="cd01342">
    <property type="entry name" value="Translation_Factor_II_like"/>
    <property type="match status" value="1"/>
</dbReference>
<dbReference type="RefSeq" id="WP_170056605.1">
    <property type="nucleotide sequence ID" value="NZ_JABBKX010000016.1"/>
</dbReference>
<dbReference type="EMBL" id="JABBKX010000016">
    <property type="protein sequence ID" value="NMJ44429.1"/>
    <property type="molecule type" value="Genomic_DNA"/>
</dbReference>
<dbReference type="Proteomes" id="UP000548582">
    <property type="component" value="Unassembled WGS sequence"/>
</dbReference>
<keyword evidence="1" id="KW-0547">Nucleotide-binding</keyword>
<dbReference type="InterPro" id="IPR014721">
    <property type="entry name" value="Ribsml_uS5_D2-typ_fold_subgr"/>
</dbReference>
<feature type="domain" description="Elongation factor EFG" evidence="4">
    <location>
        <begin position="571"/>
        <end position="654"/>
    </location>
</feature>
<dbReference type="InterPro" id="IPR027417">
    <property type="entry name" value="P-loop_NTPase"/>
</dbReference>
<protein>
    <submittedName>
        <fullName evidence="6">Elongation factor G</fullName>
    </submittedName>
</protein>
<evidence type="ECO:0000313" key="6">
    <source>
        <dbReference type="EMBL" id="NMJ44429.1"/>
    </source>
</evidence>
<accession>A0A848EKY5</accession>
<dbReference type="InterPro" id="IPR035647">
    <property type="entry name" value="EFG_III/V"/>
</dbReference>
<proteinExistence type="predicted"/>
<dbReference type="SUPFAM" id="SSF54211">
    <property type="entry name" value="Ribosomal protein S5 domain 2-like"/>
    <property type="match status" value="1"/>
</dbReference>